<feature type="transmembrane region" description="Helical" evidence="1">
    <location>
        <begin position="6"/>
        <end position="28"/>
    </location>
</feature>
<keyword evidence="1" id="KW-1133">Transmembrane helix</keyword>
<keyword evidence="1" id="KW-0472">Membrane</keyword>
<protein>
    <recommendedName>
        <fullName evidence="4">Lipoprotein</fullName>
    </recommendedName>
</protein>
<organism evidence="2 3">
    <name type="scientific">Xanthomonas phage XAJ2</name>
    <dbReference type="NCBI Taxonomy" id="1775249"/>
    <lineage>
        <taxon>Viruses</taxon>
        <taxon>Duplodnaviria</taxon>
        <taxon>Heunggongvirae</taxon>
        <taxon>Uroviricota</taxon>
        <taxon>Caudoviricetes</taxon>
        <taxon>Caudoviricetes incertae sedis</taxon>
        <taxon>Xajduovirus</taxon>
        <taxon>Xajduovirus XAJ2</taxon>
    </lineage>
</organism>
<sequence>MNMKERIVHIAIGLGLGFVLMSIAGCLIKQEVEAEQKQYCDNVRDGVWPDFRKTFKAECGEK</sequence>
<name>A0A1I9L2J9_9CAUD</name>
<reference evidence="2 3" key="1">
    <citation type="submission" date="2015-11" db="EMBL/GenBank/DDBJ databases">
        <title>Bacteriophages of Xanthomonas arboricola pv. juglandis: Characterization of two phages.</title>
        <authorList>
            <person name="Domotor D."/>
            <person name="Frank T."/>
            <person name="Rakhely G."/>
            <person name="Doffkay Z."/>
            <person name="Schneider G."/>
            <person name="Kovacs T."/>
        </authorList>
    </citation>
    <scope>NUCLEOTIDE SEQUENCE [LARGE SCALE GENOMIC DNA]</scope>
</reference>
<dbReference type="PROSITE" id="PS51257">
    <property type="entry name" value="PROKAR_LIPOPROTEIN"/>
    <property type="match status" value="1"/>
</dbReference>
<keyword evidence="3" id="KW-1185">Reference proteome</keyword>
<keyword evidence="1" id="KW-0812">Transmembrane</keyword>
<accession>A0A1I9L2J9</accession>
<evidence type="ECO:0000313" key="2">
    <source>
        <dbReference type="EMBL" id="AMW36186.1"/>
    </source>
</evidence>
<evidence type="ECO:0008006" key="4">
    <source>
        <dbReference type="Google" id="ProtNLM"/>
    </source>
</evidence>
<evidence type="ECO:0000313" key="3">
    <source>
        <dbReference type="Proteomes" id="UP000225190"/>
    </source>
</evidence>
<evidence type="ECO:0000256" key="1">
    <source>
        <dbReference type="SAM" id="Phobius"/>
    </source>
</evidence>
<dbReference type="EMBL" id="KU197014">
    <property type="protein sequence ID" value="AMW36186.1"/>
    <property type="molecule type" value="Genomic_DNA"/>
</dbReference>
<proteinExistence type="predicted"/>
<dbReference type="Proteomes" id="UP000225190">
    <property type="component" value="Segment"/>
</dbReference>